<dbReference type="Gene3D" id="3.90.1150.220">
    <property type="match status" value="1"/>
</dbReference>
<comment type="caution">
    <text evidence="6">The sequence shown here is derived from an EMBL/GenBank/DDBJ whole genome shotgun (WGS) entry which is preliminary data.</text>
</comment>
<comment type="similarity">
    <text evidence="3">Belongs to the NSE1 family.</text>
</comment>
<dbReference type="InterPro" id="IPR036388">
    <property type="entry name" value="WH-like_DNA-bd_sf"/>
</dbReference>
<dbReference type="Gene3D" id="3.30.60.20">
    <property type="match status" value="1"/>
</dbReference>
<dbReference type="GO" id="GO:0030915">
    <property type="term" value="C:Smc5-Smc6 complex"/>
    <property type="evidence" value="ECO:0007669"/>
    <property type="project" value="UniProtKB-UniRule"/>
</dbReference>
<keyword evidence="3" id="KW-0227">DNA damage</keyword>
<proteinExistence type="inferred from homology"/>
<keyword evidence="7" id="KW-1185">Reference proteome</keyword>
<dbReference type="PANTHER" id="PTHR20973:SF0">
    <property type="entry name" value="NON-STRUCTURAL MAINTENANCE OF CHROMOSOMES ELEMENT 1 HOMOLOG"/>
    <property type="match status" value="1"/>
</dbReference>
<dbReference type="InterPro" id="IPR046349">
    <property type="entry name" value="C1-like_sf"/>
</dbReference>
<comment type="subcellular location">
    <subcellularLocation>
        <location evidence="3">Nucleus</location>
    </subcellularLocation>
</comment>
<sequence>MAPSYGSIHRYLLRTVASLGVISVQEAKKALKNIVHENEEVSIPELVNQINKEIKNIKQVLKITHDETSGEDVIVFISLGFDEATKSQNLFPASELEYFRVLIEQIMSTENRQITGIYALNLVGNMKSAYTKTAAQKILDTWCRMRYLEKEDRNYVLGVRTIQEFDGYLRENMPDAIDECCLCKQIVFRGYNCISCGKAVHTRCLNKYTERMQKWPCCKIDYSPDQLERMLSQSSRLSQSQLVPAPQDETDDTGMSYENSDELTQEIPSQDIIPEISQRVSRKRKRINS</sequence>
<reference evidence="6 7" key="1">
    <citation type="submission" date="2023-11" db="EMBL/GenBank/DDBJ databases">
        <authorList>
            <person name="Okamura Y."/>
        </authorList>
    </citation>
    <scope>NUCLEOTIDE SEQUENCE [LARGE SCALE GENOMIC DNA]</scope>
</reference>
<dbReference type="Proteomes" id="UP001497472">
    <property type="component" value="Unassembled WGS sequence"/>
</dbReference>
<dbReference type="InterPro" id="IPR011513">
    <property type="entry name" value="Nse1"/>
</dbReference>
<comment type="catalytic activity">
    <reaction evidence="3">
        <text>S-ubiquitinyl-[E2 ubiquitin-conjugating enzyme]-L-cysteine + [acceptor protein]-L-lysine = [E2 ubiquitin-conjugating enzyme]-L-cysteine + N(6)-ubiquitinyl-[acceptor protein]-L-lysine.</text>
        <dbReference type="EC" id="2.3.2.27"/>
    </reaction>
</comment>
<dbReference type="GO" id="GO:0008270">
    <property type="term" value="F:zinc ion binding"/>
    <property type="evidence" value="ECO:0007669"/>
    <property type="project" value="UniProtKB-KW"/>
</dbReference>
<dbReference type="GO" id="GO:0000724">
    <property type="term" value="P:double-strand break repair via homologous recombination"/>
    <property type="evidence" value="ECO:0007669"/>
    <property type="project" value="TreeGrafter"/>
</dbReference>
<dbReference type="InterPro" id="IPR002219">
    <property type="entry name" value="PKC_DAG/PE"/>
</dbReference>
<dbReference type="PANTHER" id="PTHR20973">
    <property type="entry name" value="NON-SMC ELEMENT 1-RELATED"/>
    <property type="match status" value="1"/>
</dbReference>
<feature type="domain" description="Phorbol-ester/DAG-type" evidence="5">
    <location>
        <begin position="165"/>
        <end position="217"/>
    </location>
</feature>
<evidence type="ECO:0000313" key="7">
    <source>
        <dbReference type="Proteomes" id="UP001497472"/>
    </source>
</evidence>
<feature type="region of interest" description="Disordered" evidence="4">
    <location>
        <begin position="233"/>
        <end position="289"/>
    </location>
</feature>
<comment type="subunit">
    <text evidence="3">Component of the Smc5-Smc6 complex.</text>
</comment>
<dbReference type="GO" id="GO:0005634">
    <property type="term" value="C:nucleus"/>
    <property type="evidence" value="ECO:0007669"/>
    <property type="project" value="UniProtKB-SubCell"/>
</dbReference>
<keyword evidence="3" id="KW-0233">DNA recombination</keyword>
<dbReference type="GO" id="GO:0061630">
    <property type="term" value="F:ubiquitin protein ligase activity"/>
    <property type="evidence" value="ECO:0007669"/>
    <property type="project" value="UniProtKB-EC"/>
</dbReference>
<evidence type="ECO:0000313" key="6">
    <source>
        <dbReference type="EMBL" id="CAK1544099.1"/>
    </source>
</evidence>
<dbReference type="EMBL" id="CAVLEF010000005">
    <property type="protein sequence ID" value="CAK1544099.1"/>
    <property type="molecule type" value="Genomic_DNA"/>
</dbReference>
<evidence type="ECO:0000256" key="4">
    <source>
        <dbReference type="SAM" id="MobiDB-lite"/>
    </source>
</evidence>
<keyword evidence="3" id="KW-0234">DNA repair</keyword>
<keyword evidence="3" id="KW-0863">Zinc-finger</keyword>
<feature type="compositionally biased region" description="Basic residues" evidence="4">
    <location>
        <begin position="280"/>
        <end position="289"/>
    </location>
</feature>
<dbReference type="SUPFAM" id="SSF57889">
    <property type="entry name" value="Cysteine-rich domain"/>
    <property type="match status" value="1"/>
</dbReference>
<evidence type="ECO:0000256" key="3">
    <source>
        <dbReference type="RuleBase" id="RU368018"/>
    </source>
</evidence>
<name>A0AAV1J6L2_9NEOP</name>
<gene>
    <name evidence="6" type="ORF">LNINA_LOCUS3872</name>
</gene>
<dbReference type="Pfam" id="PF07574">
    <property type="entry name" value="SMC_Nse1"/>
    <property type="match status" value="1"/>
</dbReference>
<accession>A0AAV1J6L2</accession>
<protein>
    <recommendedName>
        <fullName evidence="3">Non-structural maintenance of chromosomes element 1 homolog</fullName>
        <ecNumber evidence="3">2.3.2.27</ecNumber>
    </recommendedName>
</protein>
<keyword evidence="3" id="KW-0539">Nucleus</keyword>
<evidence type="ECO:0000256" key="2">
    <source>
        <dbReference type="ARBA" id="ARBA00022833"/>
    </source>
</evidence>
<evidence type="ECO:0000259" key="5">
    <source>
        <dbReference type="PROSITE" id="PS50081"/>
    </source>
</evidence>
<dbReference type="Gene3D" id="1.10.10.10">
    <property type="entry name" value="Winged helix-like DNA-binding domain superfamily/Winged helix DNA-binding domain"/>
    <property type="match status" value="1"/>
</dbReference>
<organism evidence="6 7">
    <name type="scientific">Leptosia nina</name>
    <dbReference type="NCBI Taxonomy" id="320188"/>
    <lineage>
        <taxon>Eukaryota</taxon>
        <taxon>Metazoa</taxon>
        <taxon>Ecdysozoa</taxon>
        <taxon>Arthropoda</taxon>
        <taxon>Hexapoda</taxon>
        <taxon>Insecta</taxon>
        <taxon>Pterygota</taxon>
        <taxon>Neoptera</taxon>
        <taxon>Endopterygota</taxon>
        <taxon>Lepidoptera</taxon>
        <taxon>Glossata</taxon>
        <taxon>Ditrysia</taxon>
        <taxon>Papilionoidea</taxon>
        <taxon>Pieridae</taxon>
        <taxon>Pierinae</taxon>
        <taxon>Leptosia</taxon>
    </lineage>
</organism>
<keyword evidence="3" id="KW-0808">Transferase</keyword>
<dbReference type="PROSITE" id="PS50081">
    <property type="entry name" value="ZF_DAG_PE_2"/>
    <property type="match status" value="1"/>
</dbReference>
<dbReference type="AlphaFoldDB" id="A0AAV1J6L2"/>
<feature type="compositionally biased region" description="Low complexity" evidence="4">
    <location>
        <begin position="233"/>
        <end position="242"/>
    </location>
</feature>
<keyword evidence="1 3" id="KW-0479">Metal-binding</keyword>
<evidence type="ECO:0000256" key="1">
    <source>
        <dbReference type="ARBA" id="ARBA00022723"/>
    </source>
</evidence>
<keyword evidence="2 3" id="KW-0862">Zinc</keyword>
<keyword evidence="3" id="KW-0833">Ubl conjugation pathway</keyword>
<dbReference type="EC" id="2.3.2.27" evidence="3"/>